<sequence length="108" mass="11873">MLQQEKEISNGALSLLLVSAPTYTIYFQFSPRNHTSLNELAAPSPLPHSCRFLLPTNAQVTNLIHMAGNLPPLSITSGTLTHPLHFPSVEATIIVSSSIRPLFLGRYY</sequence>
<comment type="caution">
    <text evidence="1">The sequence shown here is derived from an EMBL/GenBank/DDBJ whole genome shotgun (WGS) entry which is preliminary data.</text>
</comment>
<evidence type="ECO:0000313" key="1">
    <source>
        <dbReference type="EMBL" id="KAG6733866.1"/>
    </source>
</evidence>
<reference evidence="1" key="1">
    <citation type="submission" date="2021-01" db="EMBL/GenBank/DDBJ databases">
        <authorList>
            <person name="Lovell J.T."/>
            <person name="Bentley N."/>
            <person name="Bhattarai G."/>
            <person name="Jenkins J.W."/>
            <person name="Sreedasyam A."/>
            <person name="Alarcon Y."/>
            <person name="Bock C."/>
            <person name="Boston L."/>
            <person name="Carlson J."/>
            <person name="Cervantes K."/>
            <person name="Clermont K."/>
            <person name="Krom N."/>
            <person name="Kubenka K."/>
            <person name="Mamidi S."/>
            <person name="Mattison C."/>
            <person name="Monteros M."/>
            <person name="Pisani C."/>
            <person name="Plott C."/>
            <person name="Rajasekar S."/>
            <person name="Rhein H.S."/>
            <person name="Rohla C."/>
            <person name="Song M."/>
            <person name="Hilaire R.S."/>
            <person name="Shu S."/>
            <person name="Wells L."/>
            <person name="Wang X."/>
            <person name="Webber J."/>
            <person name="Heerema R.J."/>
            <person name="Klein P."/>
            <person name="Conner P."/>
            <person name="Grauke L."/>
            <person name="Grimwood J."/>
            <person name="Schmutz J."/>
            <person name="Randall J.J."/>
        </authorList>
    </citation>
    <scope>NUCLEOTIDE SEQUENCE</scope>
    <source>
        <tissue evidence="1">Leaf</tissue>
    </source>
</reference>
<dbReference type="AlphaFoldDB" id="A0A922K6B7"/>
<organism evidence="1 2">
    <name type="scientific">Carya illinoinensis</name>
    <name type="common">Pecan</name>
    <dbReference type="NCBI Taxonomy" id="32201"/>
    <lineage>
        <taxon>Eukaryota</taxon>
        <taxon>Viridiplantae</taxon>
        <taxon>Streptophyta</taxon>
        <taxon>Embryophyta</taxon>
        <taxon>Tracheophyta</taxon>
        <taxon>Spermatophyta</taxon>
        <taxon>Magnoliopsida</taxon>
        <taxon>eudicotyledons</taxon>
        <taxon>Gunneridae</taxon>
        <taxon>Pentapetalae</taxon>
        <taxon>rosids</taxon>
        <taxon>fabids</taxon>
        <taxon>Fagales</taxon>
        <taxon>Juglandaceae</taxon>
        <taxon>Carya</taxon>
    </lineage>
</organism>
<name>A0A922K6B7_CARIL</name>
<dbReference type="EMBL" id="CM031825">
    <property type="protein sequence ID" value="KAG6733866.1"/>
    <property type="molecule type" value="Genomic_DNA"/>
</dbReference>
<dbReference type="Proteomes" id="UP000811246">
    <property type="component" value="Chromosome 1"/>
</dbReference>
<proteinExistence type="predicted"/>
<gene>
    <name evidence="1" type="ORF">I3842_01G243900</name>
</gene>
<protein>
    <submittedName>
        <fullName evidence="1">Uncharacterized protein</fullName>
    </submittedName>
</protein>
<accession>A0A922K6B7</accession>
<evidence type="ECO:0000313" key="2">
    <source>
        <dbReference type="Proteomes" id="UP000811246"/>
    </source>
</evidence>